<reference evidence="10" key="1">
    <citation type="submission" date="2023-02" db="EMBL/GenBank/DDBJ databases">
        <title>Tahibacter soli sp. nov. isolated from soil.</title>
        <authorList>
            <person name="Baek J.H."/>
            <person name="Lee J.K."/>
            <person name="Choi D.G."/>
            <person name="Jeon C.O."/>
        </authorList>
    </citation>
    <scope>NUCLEOTIDE SEQUENCE</scope>
    <source>
        <strain evidence="10">BL</strain>
    </source>
</reference>
<dbReference type="EC" id="2.7.7.77" evidence="8"/>
<keyword evidence="1 8" id="KW-0963">Cytoplasm</keyword>
<evidence type="ECO:0000256" key="5">
    <source>
        <dbReference type="ARBA" id="ARBA00022842"/>
    </source>
</evidence>
<dbReference type="InterPro" id="IPR029044">
    <property type="entry name" value="Nucleotide-diphossugar_trans"/>
</dbReference>
<keyword evidence="5 8" id="KW-0460">Magnesium</keyword>
<keyword evidence="11" id="KW-1185">Reference proteome</keyword>
<dbReference type="CDD" id="cd02503">
    <property type="entry name" value="MobA"/>
    <property type="match status" value="1"/>
</dbReference>
<evidence type="ECO:0000313" key="11">
    <source>
        <dbReference type="Proteomes" id="UP001139971"/>
    </source>
</evidence>
<dbReference type="PANTHER" id="PTHR19136:SF81">
    <property type="entry name" value="MOLYBDENUM COFACTOR GUANYLYLTRANSFERASE"/>
    <property type="match status" value="1"/>
</dbReference>
<comment type="subunit">
    <text evidence="8">Monomer.</text>
</comment>
<gene>
    <name evidence="8 10" type="primary">mobA</name>
    <name evidence="10" type="ORF">OD750_011200</name>
</gene>
<dbReference type="AlphaFoldDB" id="A0A9X3YK83"/>
<keyword evidence="7 8" id="KW-0501">Molybdenum cofactor biosynthesis</keyword>
<dbReference type="Proteomes" id="UP001139971">
    <property type="component" value="Unassembled WGS sequence"/>
</dbReference>
<comment type="catalytic activity">
    <reaction evidence="8">
        <text>Mo-molybdopterin + GTP + H(+) = Mo-molybdopterin guanine dinucleotide + diphosphate</text>
        <dbReference type="Rhea" id="RHEA:34243"/>
        <dbReference type="ChEBI" id="CHEBI:15378"/>
        <dbReference type="ChEBI" id="CHEBI:33019"/>
        <dbReference type="ChEBI" id="CHEBI:37565"/>
        <dbReference type="ChEBI" id="CHEBI:71302"/>
        <dbReference type="ChEBI" id="CHEBI:71310"/>
        <dbReference type="EC" id="2.7.7.77"/>
    </reaction>
</comment>
<evidence type="ECO:0000313" key="10">
    <source>
        <dbReference type="EMBL" id="MDC8013112.1"/>
    </source>
</evidence>
<feature type="binding site" evidence="8">
    <location>
        <position position="102"/>
    </location>
    <ligand>
        <name>GTP</name>
        <dbReference type="ChEBI" id="CHEBI:37565"/>
    </ligand>
</feature>
<comment type="caution">
    <text evidence="8">Lacks conserved residue(s) required for the propagation of feature annotation.</text>
</comment>
<feature type="binding site" evidence="8">
    <location>
        <position position="72"/>
    </location>
    <ligand>
        <name>GTP</name>
        <dbReference type="ChEBI" id="CHEBI:37565"/>
    </ligand>
</feature>
<evidence type="ECO:0000256" key="6">
    <source>
        <dbReference type="ARBA" id="ARBA00023134"/>
    </source>
</evidence>
<sequence>MIAIARGDVTAAILAGGAARRYGGIDKGLVELGGRPLVAWCAAALAPQADAVIVVANRNAERYAAFGRVIADRADGYLGPLEGIRSALAAATTPWLVTVPVDSPQPGADLVARLAASLDDGVNVAGAANGAQREPLFALYRVAAVRDLPASPADLPVWRWHDALGARIVDFADSAERFVNLNTPEELARYARG</sequence>
<comment type="similarity">
    <text evidence="8">Belongs to the MobA family.</text>
</comment>
<dbReference type="InterPro" id="IPR013482">
    <property type="entry name" value="Molybde_CF_guanTrfase"/>
</dbReference>
<proteinExistence type="inferred from homology"/>
<evidence type="ECO:0000256" key="1">
    <source>
        <dbReference type="ARBA" id="ARBA00022490"/>
    </source>
</evidence>
<accession>A0A9X3YK83</accession>
<organism evidence="10 11">
    <name type="scientific">Tahibacter soli</name>
    <dbReference type="NCBI Taxonomy" id="2983605"/>
    <lineage>
        <taxon>Bacteria</taxon>
        <taxon>Pseudomonadati</taxon>
        <taxon>Pseudomonadota</taxon>
        <taxon>Gammaproteobacteria</taxon>
        <taxon>Lysobacterales</taxon>
        <taxon>Rhodanobacteraceae</taxon>
        <taxon>Tahibacter</taxon>
    </lineage>
</organism>
<comment type="cofactor">
    <cofactor evidence="8">
        <name>Mg(2+)</name>
        <dbReference type="ChEBI" id="CHEBI:18420"/>
    </cofactor>
</comment>
<evidence type="ECO:0000256" key="2">
    <source>
        <dbReference type="ARBA" id="ARBA00022679"/>
    </source>
</evidence>
<dbReference type="GO" id="GO:0005737">
    <property type="term" value="C:cytoplasm"/>
    <property type="evidence" value="ECO:0007669"/>
    <property type="project" value="UniProtKB-SubCell"/>
</dbReference>
<evidence type="ECO:0000256" key="7">
    <source>
        <dbReference type="ARBA" id="ARBA00023150"/>
    </source>
</evidence>
<dbReference type="PANTHER" id="PTHR19136">
    <property type="entry name" value="MOLYBDENUM COFACTOR GUANYLYLTRANSFERASE"/>
    <property type="match status" value="1"/>
</dbReference>
<dbReference type="GO" id="GO:0005525">
    <property type="term" value="F:GTP binding"/>
    <property type="evidence" value="ECO:0007669"/>
    <property type="project" value="UniProtKB-UniRule"/>
</dbReference>
<dbReference type="RefSeq" id="WP_263544798.1">
    <property type="nucleotide sequence ID" value="NZ_JAOVZO020000015.1"/>
</dbReference>
<comment type="function">
    <text evidence="8">Transfers a GMP moiety from GTP to Mo-molybdopterin (Mo-MPT) cofactor (Moco or molybdenum cofactor) to form Mo-molybdopterin guanine dinucleotide (Mo-MGD) cofactor.</text>
</comment>
<comment type="caution">
    <text evidence="10">The sequence shown here is derived from an EMBL/GenBank/DDBJ whole genome shotgun (WGS) entry which is preliminary data.</text>
</comment>
<dbReference type="GO" id="GO:0061603">
    <property type="term" value="F:molybdenum cofactor guanylyltransferase activity"/>
    <property type="evidence" value="ECO:0007669"/>
    <property type="project" value="UniProtKB-EC"/>
</dbReference>
<dbReference type="Pfam" id="PF12804">
    <property type="entry name" value="NTP_transf_3"/>
    <property type="match status" value="1"/>
</dbReference>
<feature type="binding site" evidence="8">
    <location>
        <position position="27"/>
    </location>
    <ligand>
        <name>GTP</name>
        <dbReference type="ChEBI" id="CHEBI:37565"/>
    </ligand>
</feature>
<feature type="domain" description="MobA-like NTP transferase" evidence="9">
    <location>
        <begin position="11"/>
        <end position="160"/>
    </location>
</feature>
<dbReference type="EMBL" id="JAOVZO020000015">
    <property type="protein sequence ID" value="MDC8013112.1"/>
    <property type="molecule type" value="Genomic_DNA"/>
</dbReference>
<comment type="domain">
    <text evidence="8">The N-terminal domain determines nucleotide recognition and specific binding, while the C-terminal domain determines the specific binding to the target protein.</text>
</comment>
<protein>
    <recommendedName>
        <fullName evidence="8">Molybdenum cofactor guanylyltransferase</fullName>
        <shortName evidence="8">MoCo guanylyltransferase</shortName>
        <ecNumber evidence="8">2.7.7.77</ecNumber>
    </recommendedName>
    <alternativeName>
        <fullName evidence="8">GTP:molybdopterin guanylyltransferase</fullName>
    </alternativeName>
    <alternativeName>
        <fullName evidence="8">Mo-MPT guanylyltransferase</fullName>
    </alternativeName>
    <alternativeName>
        <fullName evidence="8">Molybdopterin guanylyltransferase</fullName>
    </alternativeName>
    <alternativeName>
        <fullName evidence="8">Molybdopterin-guanine dinucleotide synthase</fullName>
        <shortName evidence="8">MGD synthase</shortName>
    </alternativeName>
</protein>
<comment type="subcellular location">
    <subcellularLocation>
        <location evidence="8">Cytoplasm</location>
    </subcellularLocation>
</comment>
<feature type="binding site" evidence="8">
    <location>
        <position position="102"/>
    </location>
    <ligand>
        <name>Mg(2+)</name>
        <dbReference type="ChEBI" id="CHEBI:18420"/>
    </ligand>
</feature>
<dbReference type="GO" id="GO:1902758">
    <property type="term" value="P:bis(molybdopterin guanine dinucleotide)molybdenum biosynthetic process"/>
    <property type="evidence" value="ECO:0007669"/>
    <property type="project" value="TreeGrafter"/>
</dbReference>
<dbReference type="NCBIfam" id="TIGR02665">
    <property type="entry name" value="molyb_mobA"/>
    <property type="match status" value="1"/>
</dbReference>
<name>A0A9X3YK83_9GAMM</name>
<feature type="binding site" evidence="8">
    <location>
        <begin position="14"/>
        <end position="16"/>
    </location>
    <ligand>
        <name>GTP</name>
        <dbReference type="ChEBI" id="CHEBI:37565"/>
    </ligand>
</feature>
<keyword evidence="2 8" id="KW-0808">Transferase</keyword>
<evidence type="ECO:0000256" key="4">
    <source>
        <dbReference type="ARBA" id="ARBA00022741"/>
    </source>
</evidence>
<dbReference type="Gene3D" id="3.90.550.10">
    <property type="entry name" value="Spore Coat Polysaccharide Biosynthesis Protein SpsA, Chain A"/>
    <property type="match status" value="1"/>
</dbReference>
<evidence type="ECO:0000256" key="3">
    <source>
        <dbReference type="ARBA" id="ARBA00022723"/>
    </source>
</evidence>
<evidence type="ECO:0000256" key="8">
    <source>
        <dbReference type="HAMAP-Rule" id="MF_00316"/>
    </source>
</evidence>
<evidence type="ECO:0000259" key="9">
    <source>
        <dbReference type="Pfam" id="PF12804"/>
    </source>
</evidence>
<keyword evidence="6 8" id="KW-0342">GTP-binding</keyword>
<dbReference type="HAMAP" id="MF_00316">
    <property type="entry name" value="MobA"/>
    <property type="match status" value="1"/>
</dbReference>
<dbReference type="InterPro" id="IPR025877">
    <property type="entry name" value="MobA-like_NTP_Trfase"/>
</dbReference>
<keyword evidence="10" id="KW-0548">Nucleotidyltransferase</keyword>
<dbReference type="SUPFAM" id="SSF53448">
    <property type="entry name" value="Nucleotide-diphospho-sugar transferases"/>
    <property type="match status" value="1"/>
</dbReference>
<dbReference type="GO" id="GO:0046872">
    <property type="term" value="F:metal ion binding"/>
    <property type="evidence" value="ECO:0007669"/>
    <property type="project" value="UniProtKB-KW"/>
</dbReference>
<keyword evidence="4 8" id="KW-0547">Nucleotide-binding</keyword>
<keyword evidence="3 8" id="KW-0479">Metal-binding</keyword>